<comment type="caution">
    <text evidence="1">The sequence shown here is derived from an EMBL/GenBank/DDBJ whole genome shotgun (WGS) entry which is preliminary data.</text>
</comment>
<reference evidence="1 2" key="2">
    <citation type="submission" date="2020-02" db="EMBL/GenBank/DDBJ databases">
        <title>Candidatus Galacturonibacter soehngenii shows hetero-acetogenic catabolism of galacturonic acid but lacks a canonical carbon monoxide dehydrogenase/acetyl-CoA synthase complex.</title>
        <authorList>
            <person name="Diender M."/>
            <person name="Stouten G.R."/>
            <person name="Petersen J.F."/>
            <person name="Nielsen P.H."/>
            <person name="Dueholm M.S."/>
            <person name="Pronk J.T."/>
            <person name="Van Loosdrecht M.C.M."/>
        </authorList>
    </citation>
    <scope>NUCLEOTIDE SEQUENCE [LARGE SCALE GENOMIC DNA]</scope>
    <source>
        <strain evidence="1">GalUA</strain>
    </source>
</reference>
<gene>
    <name evidence="1" type="ORF">F7O84_05725</name>
</gene>
<dbReference type="RefSeq" id="WP_151142877.1">
    <property type="nucleotide sequence ID" value="NZ_WAGX01000004.1"/>
</dbReference>
<organism evidence="1 2">
    <name type="scientific">Candidatus Galacturonatibacter soehngenii</name>
    <dbReference type="NCBI Taxonomy" id="2307010"/>
    <lineage>
        <taxon>Bacteria</taxon>
        <taxon>Bacillati</taxon>
        <taxon>Bacillota</taxon>
        <taxon>Clostridia</taxon>
        <taxon>Lachnospirales</taxon>
        <taxon>Lachnospiraceae</taxon>
        <taxon>Candidatus Galacturonatibacter</taxon>
    </lineage>
</organism>
<sequence>MSFKIISLPSFQAASSGVDTNFDFSSNGILGKFDSYFSSIEPSDRDNFMPRDFLFYDKRENGMVWWFALAEGMEDGGNQVVDFEGGLYLTYVYQDGDEEENNRLHTKALDYIEQSTIIELDERHNHYTMGHIITPKEVIKRQGFAQMETFIPIKLME</sequence>
<proteinExistence type="predicted"/>
<accession>A0A7V7UCW7</accession>
<evidence type="ECO:0000313" key="1">
    <source>
        <dbReference type="EMBL" id="KAB1439882.1"/>
    </source>
</evidence>
<keyword evidence="2" id="KW-1185">Reference proteome</keyword>
<evidence type="ECO:0008006" key="3">
    <source>
        <dbReference type="Google" id="ProtNLM"/>
    </source>
</evidence>
<dbReference type="AlphaFoldDB" id="A0A7V7UCW7"/>
<evidence type="ECO:0000313" key="2">
    <source>
        <dbReference type="Proteomes" id="UP000461768"/>
    </source>
</evidence>
<dbReference type="EMBL" id="WAGX01000004">
    <property type="protein sequence ID" value="KAB1439882.1"/>
    <property type="molecule type" value="Genomic_DNA"/>
</dbReference>
<dbReference type="OrthoDB" id="2043087at2"/>
<name>A0A7V7UCW7_9FIRM</name>
<reference evidence="1 2" key="1">
    <citation type="submission" date="2019-09" db="EMBL/GenBank/DDBJ databases">
        <authorList>
            <person name="Valk L.C."/>
        </authorList>
    </citation>
    <scope>NUCLEOTIDE SEQUENCE [LARGE SCALE GENOMIC DNA]</scope>
    <source>
        <strain evidence="1">GalUA</strain>
    </source>
</reference>
<dbReference type="Proteomes" id="UP000461768">
    <property type="component" value="Unassembled WGS sequence"/>
</dbReference>
<protein>
    <recommendedName>
        <fullName evidence="3">GyrI-like small molecule binding domain-containing protein</fullName>
    </recommendedName>
</protein>